<keyword evidence="9" id="KW-0961">Cell wall biogenesis/degradation</keyword>
<keyword evidence="4 10" id="KW-0812">Transmembrane</keyword>
<feature type="domain" description="Penicillin-binding protein dimerisation" evidence="12">
    <location>
        <begin position="64"/>
        <end position="298"/>
    </location>
</feature>
<dbReference type="Proteomes" id="UP000235682">
    <property type="component" value="Unassembled WGS sequence"/>
</dbReference>
<keyword evidence="14" id="KW-1185">Reference proteome</keyword>
<evidence type="ECO:0000256" key="3">
    <source>
        <dbReference type="ARBA" id="ARBA00022475"/>
    </source>
</evidence>
<proteinExistence type="inferred from homology"/>
<dbReference type="InterPro" id="IPR001460">
    <property type="entry name" value="PCN-bd_Tpept"/>
</dbReference>
<name>A0A2N6SN43_9LACT</name>
<dbReference type="GO" id="GO:0008658">
    <property type="term" value="F:penicillin binding"/>
    <property type="evidence" value="ECO:0007669"/>
    <property type="project" value="InterPro"/>
</dbReference>
<gene>
    <name evidence="13" type="ORF">CJ205_04250</name>
</gene>
<evidence type="ECO:0000256" key="6">
    <source>
        <dbReference type="ARBA" id="ARBA00022984"/>
    </source>
</evidence>
<dbReference type="Pfam" id="PF00905">
    <property type="entry name" value="Transpeptidase"/>
    <property type="match status" value="1"/>
</dbReference>
<protein>
    <submittedName>
        <fullName evidence="13">Penicillin-binding protein 2</fullName>
    </submittedName>
</protein>
<dbReference type="GO" id="GO:0009252">
    <property type="term" value="P:peptidoglycan biosynthetic process"/>
    <property type="evidence" value="ECO:0007669"/>
    <property type="project" value="UniProtKB-KW"/>
</dbReference>
<evidence type="ECO:0000256" key="10">
    <source>
        <dbReference type="SAM" id="Phobius"/>
    </source>
</evidence>
<evidence type="ECO:0000256" key="1">
    <source>
        <dbReference type="ARBA" id="ARBA00004162"/>
    </source>
</evidence>
<keyword evidence="3" id="KW-1003">Cell membrane</keyword>
<dbReference type="PANTHER" id="PTHR30627:SF2">
    <property type="entry name" value="PEPTIDOGLYCAN D,D-TRANSPEPTIDASE MRDA"/>
    <property type="match status" value="1"/>
</dbReference>
<feature type="domain" description="Penicillin-binding protein transpeptidase" evidence="11">
    <location>
        <begin position="342"/>
        <end position="679"/>
    </location>
</feature>
<feature type="transmembrane region" description="Helical" evidence="10">
    <location>
        <begin position="21"/>
        <end position="39"/>
    </location>
</feature>
<dbReference type="EMBL" id="PNHE01000013">
    <property type="protein sequence ID" value="PMC58481.1"/>
    <property type="molecule type" value="Genomic_DNA"/>
</dbReference>
<sequence>MRRIRTNKKSNRSHIPFRLNIVFFVTFLAFIALFARLAHLQLYQGQYFKNLVEQTVSTRSTGAVPRGMMYDSKGRVLVGNHPELAILYTRDGDSRVAPEDIANIARELASLIDIPIEDLTNRDLKEYFVVSNTDEVNQRLTKEQRQLPGSELYQHQLDAVTDEDIQYSDAEKKIIALFQRMNSAFALSTVTVKNKNVTPEEVARVSEHLGHLPGISVGTDWQRVYPKKEMLRSILGQVSTEKRGLPKEDMTKLLAQGYARNDRVGISYLEKQYEDSLRGSKSIYNVITDNDDNIIDNQMIYEGSKGDNLVLTIDSEFQEKLEEIAERNLKEMNNKGLNDRVYIVAMNPQTGDVLGIAGKRYEYNEDTDSYNTEKIIDDALGAINTSYGMGSSIKPAMVAMGYLENIITPTNNVIVDEPMKFQASAEKTSAFNRTGKVSIDDIEALEKSSNIYMIKLAMAIGGQTTYEQDGKLSISDETIQILRRNFAQFGLGAQTGIDIPNETSGFSPESDQLVNALDLSYGQFDLYTPLQLAQFVSTIASDGVRYSPRLVKEIRGTDVNGELGGVKASLHPHIMNVIGLEPEAMNRIQEGMRQVAYGGEGTARYYFQNYPIEVGAKTGTAEAFYAGPIQYAANQPVTNATFVGYAPFDNPEIAISVVVPYLDESAWGRESTLIAHEAMNAYFEMKSDTKASIENYMKTFTPVQ</sequence>
<dbReference type="RefSeq" id="WP_102227697.1">
    <property type="nucleotide sequence ID" value="NZ_PNFY01000014.1"/>
</dbReference>
<dbReference type="InterPro" id="IPR036138">
    <property type="entry name" value="PBP_dimer_sf"/>
</dbReference>
<dbReference type="STRING" id="84521.SAMN04487994_100554"/>
<keyword evidence="8 10" id="KW-0472">Membrane</keyword>
<dbReference type="AlphaFoldDB" id="A0A2N6SN43"/>
<keyword evidence="7 10" id="KW-1133">Transmembrane helix</keyword>
<keyword evidence="5" id="KW-0133">Cell shape</keyword>
<dbReference type="Gene3D" id="1.10.10.1230">
    <property type="entry name" value="Penicillin-binding protein, N-terminal non-catalytic domain, head sub-domain"/>
    <property type="match status" value="1"/>
</dbReference>
<comment type="similarity">
    <text evidence="2">Belongs to the transpeptidase family.</text>
</comment>
<dbReference type="Gene3D" id="3.90.1310.10">
    <property type="entry name" value="Penicillin-binding protein 2a (Domain 2)"/>
    <property type="match status" value="1"/>
</dbReference>
<evidence type="ECO:0000256" key="5">
    <source>
        <dbReference type="ARBA" id="ARBA00022960"/>
    </source>
</evidence>
<evidence type="ECO:0000256" key="8">
    <source>
        <dbReference type="ARBA" id="ARBA00023136"/>
    </source>
</evidence>
<dbReference type="SUPFAM" id="SSF56519">
    <property type="entry name" value="Penicillin binding protein dimerisation domain"/>
    <property type="match status" value="1"/>
</dbReference>
<reference evidence="13 14" key="1">
    <citation type="submission" date="2017-09" db="EMBL/GenBank/DDBJ databases">
        <title>Bacterial strain isolated from the female urinary microbiota.</title>
        <authorList>
            <person name="Thomas-White K."/>
            <person name="Kumar N."/>
            <person name="Forster S."/>
            <person name="Putonti C."/>
            <person name="Lawley T."/>
            <person name="Wolfe A.J."/>
        </authorList>
    </citation>
    <scope>NUCLEOTIDE SEQUENCE [LARGE SCALE GENOMIC DNA]</scope>
    <source>
        <strain evidence="13 14">UMB0852</strain>
    </source>
</reference>
<dbReference type="SUPFAM" id="SSF56601">
    <property type="entry name" value="beta-lactamase/transpeptidase-like"/>
    <property type="match status" value="1"/>
</dbReference>
<evidence type="ECO:0000256" key="2">
    <source>
        <dbReference type="ARBA" id="ARBA00007171"/>
    </source>
</evidence>
<evidence type="ECO:0000313" key="14">
    <source>
        <dbReference type="Proteomes" id="UP000235682"/>
    </source>
</evidence>
<dbReference type="OrthoDB" id="9770103at2"/>
<dbReference type="Gene3D" id="3.40.710.10">
    <property type="entry name" value="DD-peptidase/beta-lactamase superfamily"/>
    <property type="match status" value="1"/>
</dbReference>
<dbReference type="InterPro" id="IPR050515">
    <property type="entry name" value="Beta-lactam/transpept"/>
</dbReference>
<dbReference type="InterPro" id="IPR005311">
    <property type="entry name" value="PBP_dimer"/>
</dbReference>
<evidence type="ECO:0000259" key="12">
    <source>
        <dbReference type="Pfam" id="PF03717"/>
    </source>
</evidence>
<evidence type="ECO:0000256" key="4">
    <source>
        <dbReference type="ARBA" id="ARBA00022692"/>
    </source>
</evidence>
<dbReference type="Pfam" id="PF03717">
    <property type="entry name" value="PBP_dimer"/>
    <property type="match status" value="1"/>
</dbReference>
<organism evidence="13 14">
    <name type="scientific">Dolosicoccus paucivorans</name>
    <dbReference type="NCBI Taxonomy" id="84521"/>
    <lineage>
        <taxon>Bacteria</taxon>
        <taxon>Bacillati</taxon>
        <taxon>Bacillota</taxon>
        <taxon>Bacilli</taxon>
        <taxon>Lactobacillales</taxon>
        <taxon>Aerococcaceae</taxon>
        <taxon>Dolosicoccus</taxon>
    </lineage>
</organism>
<comment type="caution">
    <text evidence="13">The sequence shown here is derived from an EMBL/GenBank/DDBJ whole genome shotgun (WGS) entry which is preliminary data.</text>
</comment>
<dbReference type="GO" id="GO:0071555">
    <property type="term" value="P:cell wall organization"/>
    <property type="evidence" value="ECO:0007669"/>
    <property type="project" value="UniProtKB-KW"/>
</dbReference>
<evidence type="ECO:0000313" key="13">
    <source>
        <dbReference type="EMBL" id="PMC58481.1"/>
    </source>
</evidence>
<dbReference type="GO" id="GO:0008360">
    <property type="term" value="P:regulation of cell shape"/>
    <property type="evidence" value="ECO:0007669"/>
    <property type="project" value="UniProtKB-KW"/>
</dbReference>
<dbReference type="PANTHER" id="PTHR30627">
    <property type="entry name" value="PEPTIDOGLYCAN D,D-TRANSPEPTIDASE"/>
    <property type="match status" value="1"/>
</dbReference>
<evidence type="ECO:0000259" key="11">
    <source>
        <dbReference type="Pfam" id="PF00905"/>
    </source>
</evidence>
<comment type="subcellular location">
    <subcellularLocation>
        <location evidence="1">Cell membrane</location>
        <topology evidence="1">Single-pass membrane protein</topology>
    </subcellularLocation>
</comment>
<dbReference type="InterPro" id="IPR012338">
    <property type="entry name" value="Beta-lactam/transpept-like"/>
</dbReference>
<evidence type="ECO:0000256" key="9">
    <source>
        <dbReference type="ARBA" id="ARBA00023316"/>
    </source>
</evidence>
<dbReference type="GO" id="GO:0071972">
    <property type="term" value="F:peptidoglycan L,D-transpeptidase activity"/>
    <property type="evidence" value="ECO:0007669"/>
    <property type="project" value="TreeGrafter"/>
</dbReference>
<keyword evidence="6" id="KW-0573">Peptidoglycan synthesis</keyword>
<accession>A0A2N6SN43</accession>
<evidence type="ECO:0000256" key="7">
    <source>
        <dbReference type="ARBA" id="ARBA00022989"/>
    </source>
</evidence>
<dbReference type="GO" id="GO:0005886">
    <property type="term" value="C:plasma membrane"/>
    <property type="evidence" value="ECO:0007669"/>
    <property type="project" value="UniProtKB-SubCell"/>
</dbReference>